<dbReference type="AlphaFoldDB" id="A0A7T0BXM4"/>
<dbReference type="PROSITE" id="PS50967">
    <property type="entry name" value="HRDC"/>
    <property type="match status" value="1"/>
</dbReference>
<gene>
    <name evidence="6 8" type="primary">rnd</name>
    <name evidence="8" type="ORF">G3M70_13295</name>
</gene>
<dbReference type="SUPFAM" id="SSF47819">
    <property type="entry name" value="HRDC-like"/>
    <property type="match status" value="2"/>
</dbReference>
<dbReference type="PANTHER" id="PTHR47649">
    <property type="entry name" value="RIBONUCLEASE D"/>
    <property type="match status" value="1"/>
</dbReference>
<evidence type="ECO:0000313" key="8">
    <source>
        <dbReference type="EMBL" id="QPJ62799.1"/>
    </source>
</evidence>
<dbReference type="InterPro" id="IPR002562">
    <property type="entry name" value="3'-5'_exonuclease_dom"/>
</dbReference>
<comment type="cofactor">
    <cofactor evidence="6">
        <name>a divalent metal cation</name>
        <dbReference type="ChEBI" id="CHEBI:60240"/>
    </cofactor>
</comment>
<dbReference type="GO" id="GO:0000166">
    <property type="term" value="F:nucleotide binding"/>
    <property type="evidence" value="ECO:0007669"/>
    <property type="project" value="InterPro"/>
</dbReference>
<dbReference type="KEGG" id="nli:G3M70_13295"/>
<accession>A0A7T0BXM4</accession>
<name>A0A7T0BXM4_9BACT</name>
<dbReference type="GO" id="GO:0003676">
    <property type="term" value="F:nucleic acid binding"/>
    <property type="evidence" value="ECO:0007669"/>
    <property type="project" value="InterPro"/>
</dbReference>
<evidence type="ECO:0000256" key="1">
    <source>
        <dbReference type="ARBA" id="ARBA00022490"/>
    </source>
</evidence>
<dbReference type="PANTHER" id="PTHR47649:SF1">
    <property type="entry name" value="RIBONUCLEASE D"/>
    <property type="match status" value="1"/>
</dbReference>
<comment type="catalytic activity">
    <reaction evidence="6">
        <text>Exonucleolytic cleavage that removes extra residues from the 3'-terminus of tRNA to produce 5'-mononucleotides.</text>
        <dbReference type="EC" id="3.1.13.5"/>
    </reaction>
</comment>
<dbReference type="CDD" id="cd06142">
    <property type="entry name" value="RNaseD_exo"/>
    <property type="match status" value="1"/>
</dbReference>
<evidence type="ECO:0000256" key="2">
    <source>
        <dbReference type="ARBA" id="ARBA00022694"/>
    </source>
</evidence>
<dbReference type="InterPro" id="IPR006292">
    <property type="entry name" value="RNase_D"/>
</dbReference>
<dbReference type="InterPro" id="IPR012337">
    <property type="entry name" value="RNaseH-like_sf"/>
</dbReference>
<evidence type="ECO:0000259" key="7">
    <source>
        <dbReference type="PROSITE" id="PS50967"/>
    </source>
</evidence>
<keyword evidence="2 6" id="KW-0819">tRNA processing</keyword>
<keyword evidence="1 6" id="KW-0963">Cytoplasm</keyword>
<dbReference type="GO" id="GO:0005737">
    <property type="term" value="C:cytoplasm"/>
    <property type="evidence" value="ECO:0007669"/>
    <property type="project" value="UniProtKB-SubCell"/>
</dbReference>
<comment type="function">
    <text evidence="6">Exonuclease involved in the 3' processing of various precursor tRNAs. Initiates hydrolysis at the 3'-terminus of an RNA molecule and releases 5'-mononucleotides.</text>
</comment>
<dbReference type="NCBIfam" id="TIGR01388">
    <property type="entry name" value="rnd"/>
    <property type="match status" value="1"/>
</dbReference>
<dbReference type="SMART" id="SM00341">
    <property type="entry name" value="HRDC"/>
    <property type="match status" value="1"/>
</dbReference>
<dbReference type="GO" id="GO:0042780">
    <property type="term" value="P:tRNA 3'-end processing"/>
    <property type="evidence" value="ECO:0007669"/>
    <property type="project" value="UniProtKB-UniRule"/>
</dbReference>
<organism evidence="8 9">
    <name type="scientific">Candidatus Nitronauta litoralis</name>
    <dbReference type="NCBI Taxonomy" id="2705533"/>
    <lineage>
        <taxon>Bacteria</taxon>
        <taxon>Pseudomonadati</taxon>
        <taxon>Nitrospinota/Tectimicrobiota group</taxon>
        <taxon>Nitrospinota</taxon>
        <taxon>Nitrospinia</taxon>
        <taxon>Nitrospinales</taxon>
        <taxon>Nitrospinaceae</taxon>
        <taxon>Candidatus Nitronauta</taxon>
    </lineage>
</organism>
<dbReference type="SMART" id="SM00474">
    <property type="entry name" value="35EXOc"/>
    <property type="match status" value="1"/>
</dbReference>
<sequence length="393" mass="44839">MYITTPEQLAEFCEKLGQPEMMAIDTEFVREKTYYHRLGLVQVGAEGHYAAIDPISIKDLTPLLNLIANPETLKVFHAGKQDLEILYNLMGEAVNPIFDTQIAASLLGWGGQISFAKVVKRVTGKTIHKTETYSDWCRRPLSKSQIDYAIDDVRYLVPVYEYLVKSLEKMGRLDWLEEEFLPLTDPKNFTPAEPSRQFMRIKNFRTLKPRNLAVLCELAAWREEEAMRRDCLAKFIIRDEPLLEMARKTPGDIKALEMIRGIHGKEIKNSGKKILKAIERGLEMPEENIPKIPESNSYSTRRGVEELLIAYVQVRSEDLKIEPHVLADRKQIHDFVKRHELKENLEGHSLLSGWRHTLIGAELHDMLTGKAGLSINDQGRVVLVYGGSEPSSS</sequence>
<dbReference type="EC" id="3.1.13.5" evidence="6"/>
<dbReference type="Proteomes" id="UP000594688">
    <property type="component" value="Chromosome"/>
</dbReference>
<dbReference type="InterPro" id="IPR002121">
    <property type="entry name" value="HRDC_dom"/>
</dbReference>
<keyword evidence="5 6" id="KW-0269">Exonuclease</keyword>
<dbReference type="Pfam" id="PF00570">
    <property type="entry name" value="HRDC"/>
    <property type="match status" value="1"/>
</dbReference>
<dbReference type="InterPro" id="IPR036397">
    <property type="entry name" value="RNaseH_sf"/>
</dbReference>
<dbReference type="InterPro" id="IPR010997">
    <property type="entry name" value="HRDC-like_sf"/>
</dbReference>
<dbReference type="GO" id="GO:0008408">
    <property type="term" value="F:3'-5' exonuclease activity"/>
    <property type="evidence" value="ECO:0007669"/>
    <property type="project" value="InterPro"/>
</dbReference>
<dbReference type="InterPro" id="IPR044876">
    <property type="entry name" value="HRDC_dom_sf"/>
</dbReference>
<proteinExistence type="inferred from homology"/>
<comment type="similarity">
    <text evidence="6">Belongs to the RNase D family.</text>
</comment>
<evidence type="ECO:0000256" key="6">
    <source>
        <dbReference type="HAMAP-Rule" id="MF_01899"/>
    </source>
</evidence>
<evidence type="ECO:0000256" key="4">
    <source>
        <dbReference type="ARBA" id="ARBA00022801"/>
    </source>
</evidence>
<dbReference type="SUPFAM" id="SSF53098">
    <property type="entry name" value="Ribonuclease H-like"/>
    <property type="match status" value="1"/>
</dbReference>
<evidence type="ECO:0000256" key="5">
    <source>
        <dbReference type="ARBA" id="ARBA00022839"/>
    </source>
</evidence>
<protein>
    <recommendedName>
        <fullName evidence="6">Ribonuclease D</fullName>
        <shortName evidence="6">RNase D</shortName>
        <ecNumber evidence="6">3.1.13.5</ecNumber>
    </recommendedName>
</protein>
<dbReference type="Gene3D" id="3.30.420.10">
    <property type="entry name" value="Ribonuclease H-like superfamily/Ribonuclease H"/>
    <property type="match status" value="1"/>
</dbReference>
<dbReference type="Gene3D" id="1.10.150.80">
    <property type="entry name" value="HRDC domain"/>
    <property type="match status" value="2"/>
</dbReference>
<evidence type="ECO:0000256" key="3">
    <source>
        <dbReference type="ARBA" id="ARBA00022722"/>
    </source>
</evidence>
<dbReference type="InterPro" id="IPR048579">
    <property type="entry name" value="RNAseD_HRDC_C"/>
</dbReference>
<dbReference type="GO" id="GO:0033890">
    <property type="term" value="F:ribonuclease D activity"/>
    <property type="evidence" value="ECO:0007669"/>
    <property type="project" value="UniProtKB-UniRule"/>
</dbReference>
<dbReference type="InterPro" id="IPR051086">
    <property type="entry name" value="RNase_D-like"/>
</dbReference>
<reference evidence="8 9" key="1">
    <citation type="submission" date="2020-02" db="EMBL/GenBank/DDBJ databases">
        <title>Genomic and physiological characterization of two novel Nitrospinaceae genera.</title>
        <authorList>
            <person name="Mueller A.J."/>
            <person name="Jung M.-Y."/>
            <person name="Strachan C.R."/>
            <person name="Herbold C.W."/>
            <person name="Kirkegaard R.H."/>
            <person name="Daims H."/>
        </authorList>
    </citation>
    <scope>NUCLEOTIDE SEQUENCE [LARGE SCALE GENOMIC DNA]</scope>
    <source>
        <strain evidence="8">EB</strain>
    </source>
</reference>
<keyword evidence="3 6" id="KW-0540">Nuclease</keyword>
<feature type="domain" description="HRDC" evidence="7">
    <location>
        <begin position="208"/>
        <end position="288"/>
    </location>
</feature>
<dbReference type="EMBL" id="CP048685">
    <property type="protein sequence ID" value="QPJ62799.1"/>
    <property type="molecule type" value="Genomic_DNA"/>
</dbReference>
<dbReference type="Pfam" id="PF01612">
    <property type="entry name" value="DNA_pol_A_exo1"/>
    <property type="match status" value="1"/>
</dbReference>
<dbReference type="Pfam" id="PF21293">
    <property type="entry name" value="RNAseD_HRDC_C"/>
    <property type="match status" value="1"/>
</dbReference>
<dbReference type="HAMAP" id="MF_01899">
    <property type="entry name" value="RNase_D"/>
    <property type="match status" value="1"/>
</dbReference>
<evidence type="ECO:0000313" key="9">
    <source>
        <dbReference type="Proteomes" id="UP000594688"/>
    </source>
</evidence>
<keyword evidence="4 6" id="KW-0378">Hydrolase</keyword>
<comment type="subcellular location">
    <subcellularLocation>
        <location evidence="6">Cytoplasm</location>
    </subcellularLocation>
</comment>